<dbReference type="AlphaFoldDB" id="A0ABD3MVR4"/>
<evidence type="ECO:0000256" key="1">
    <source>
        <dbReference type="ARBA" id="ARBA00022723"/>
    </source>
</evidence>
<dbReference type="EMBL" id="JALLBG020000103">
    <property type="protein sequence ID" value="KAL3764565.1"/>
    <property type="molecule type" value="Genomic_DNA"/>
</dbReference>
<gene>
    <name evidence="7" type="ORF">ACHAWU_001473</name>
</gene>
<dbReference type="Proteomes" id="UP001530293">
    <property type="component" value="Unassembled WGS sequence"/>
</dbReference>
<feature type="region of interest" description="Disordered" evidence="5">
    <location>
        <begin position="123"/>
        <end position="143"/>
    </location>
</feature>
<dbReference type="Gene3D" id="3.30.40.10">
    <property type="entry name" value="Zinc/RING finger domain, C3HC4 (zinc finger)"/>
    <property type="match status" value="1"/>
</dbReference>
<feature type="region of interest" description="Disordered" evidence="5">
    <location>
        <begin position="225"/>
        <end position="306"/>
    </location>
</feature>
<feature type="compositionally biased region" description="Basic and acidic residues" evidence="5">
    <location>
        <begin position="156"/>
        <end position="166"/>
    </location>
</feature>
<evidence type="ECO:0000313" key="7">
    <source>
        <dbReference type="EMBL" id="KAL3764565.1"/>
    </source>
</evidence>
<dbReference type="Pfam" id="PF00097">
    <property type="entry name" value="zf-C3HC4"/>
    <property type="match status" value="1"/>
</dbReference>
<feature type="domain" description="RING-type" evidence="6">
    <location>
        <begin position="36"/>
        <end position="72"/>
    </location>
</feature>
<dbReference type="GO" id="GO:0008270">
    <property type="term" value="F:zinc ion binding"/>
    <property type="evidence" value="ECO:0007669"/>
    <property type="project" value="UniProtKB-KW"/>
</dbReference>
<feature type="compositionally biased region" description="Basic and acidic residues" evidence="5">
    <location>
        <begin position="243"/>
        <end position="256"/>
    </location>
</feature>
<evidence type="ECO:0000313" key="8">
    <source>
        <dbReference type="Proteomes" id="UP001530293"/>
    </source>
</evidence>
<comment type="caution">
    <text evidence="7">The sequence shown here is derived from an EMBL/GenBank/DDBJ whole genome shotgun (WGS) entry which is preliminary data.</text>
</comment>
<keyword evidence="2 4" id="KW-0863">Zinc-finger</keyword>
<evidence type="ECO:0000256" key="4">
    <source>
        <dbReference type="PROSITE-ProRule" id="PRU00175"/>
    </source>
</evidence>
<accession>A0ABD3MVR4</accession>
<feature type="region of interest" description="Disordered" evidence="5">
    <location>
        <begin position="156"/>
        <end position="194"/>
    </location>
</feature>
<keyword evidence="1" id="KW-0479">Metal-binding</keyword>
<keyword evidence="8" id="KW-1185">Reference proteome</keyword>
<sequence length="678" mass="74393">MSPPLAAAAAASSSSSSKMTPAQARSLAAMQSCLTCHLCDKRFTEPATLMACMHSFCHSCILEYTEDNWYCPDLGTVQGCGAPVACKGGSNEAIKKNPIISAVASSLQNIEKLIESAPENWWAQQQNDQGQEKNADDHDEDEGDDVVDFQMIMDRENNKEENREGDSDVDYEITDVPNSAKESKAEKGRKTMSIDQSLFLPGEALKSNPTPPEFSCSPIAVQSSQAETYASQDQQPASTTTSHELDCNAKSSDRKSTLKSSPASDHNSLNVKEKQASTSRLSEDGLCTSTKTPGPTPRRTARVSFQQQPRVILLNPSSTLSNEHTRCLRKCVNDDIISILKTQFFSDASDYMDEFDSGFDFDTEVGRQSFLALLSSNRNDNCPPASSSFYAISTERDLNFSVGEAIIVPRTFPYYLAVACGLPIVDIEFLSSAANMKRRGTMNHQRYPFPYLPVADEQQATKQSGSDFLVLGASNYTWDAPKKARDAALHRYSLWQEEKGPHSTLETLLPGTDLLHEYSVILVGEFDQSSHSKRTVGAKRRRQMETKVISSGYCTRGNMCLLLQLCGAKVYDIGYLMASKQIKKGLTGDQIAETMSARPLGPGSDSPITLEHDLHVCLEGSSQHKLLVMVKDKSDVKVGIDFLAQLNLKGAVLPVVSCLWLLDSIGEFEVKETSVYSS</sequence>
<evidence type="ECO:0000259" key="6">
    <source>
        <dbReference type="PROSITE" id="PS50089"/>
    </source>
</evidence>
<protein>
    <recommendedName>
        <fullName evidence="6">RING-type domain-containing protein</fullName>
    </recommendedName>
</protein>
<dbReference type="PROSITE" id="PS50089">
    <property type="entry name" value="ZF_RING_2"/>
    <property type="match status" value="1"/>
</dbReference>
<keyword evidence="3" id="KW-0862">Zinc</keyword>
<dbReference type="PROSITE" id="PS00518">
    <property type="entry name" value="ZF_RING_1"/>
    <property type="match status" value="1"/>
</dbReference>
<evidence type="ECO:0000256" key="2">
    <source>
        <dbReference type="ARBA" id="ARBA00022771"/>
    </source>
</evidence>
<dbReference type="InterPro" id="IPR013083">
    <property type="entry name" value="Znf_RING/FYVE/PHD"/>
</dbReference>
<evidence type="ECO:0000256" key="5">
    <source>
        <dbReference type="SAM" id="MobiDB-lite"/>
    </source>
</evidence>
<proteinExistence type="predicted"/>
<feature type="compositionally biased region" description="Polar residues" evidence="5">
    <location>
        <begin position="258"/>
        <end position="280"/>
    </location>
</feature>
<dbReference type="InterPro" id="IPR017907">
    <property type="entry name" value="Znf_RING_CS"/>
</dbReference>
<feature type="compositionally biased region" description="Polar residues" evidence="5">
    <location>
        <begin position="225"/>
        <end position="242"/>
    </location>
</feature>
<reference evidence="7 8" key="1">
    <citation type="submission" date="2024-10" db="EMBL/GenBank/DDBJ databases">
        <title>Updated reference genomes for cyclostephanoid diatoms.</title>
        <authorList>
            <person name="Roberts W.R."/>
            <person name="Alverson A.J."/>
        </authorList>
    </citation>
    <scope>NUCLEOTIDE SEQUENCE [LARGE SCALE GENOMIC DNA]</scope>
    <source>
        <strain evidence="7 8">AJA232-27</strain>
    </source>
</reference>
<dbReference type="SUPFAM" id="SSF57850">
    <property type="entry name" value="RING/U-box"/>
    <property type="match status" value="1"/>
</dbReference>
<evidence type="ECO:0000256" key="3">
    <source>
        <dbReference type="ARBA" id="ARBA00022833"/>
    </source>
</evidence>
<name>A0ABD3MVR4_9STRA</name>
<organism evidence="7 8">
    <name type="scientific">Discostella pseudostelligera</name>
    <dbReference type="NCBI Taxonomy" id="259834"/>
    <lineage>
        <taxon>Eukaryota</taxon>
        <taxon>Sar</taxon>
        <taxon>Stramenopiles</taxon>
        <taxon>Ochrophyta</taxon>
        <taxon>Bacillariophyta</taxon>
        <taxon>Coscinodiscophyceae</taxon>
        <taxon>Thalassiosirophycidae</taxon>
        <taxon>Stephanodiscales</taxon>
        <taxon>Stephanodiscaceae</taxon>
        <taxon>Discostella</taxon>
    </lineage>
</organism>
<dbReference type="InterPro" id="IPR001841">
    <property type="entry name" value="Znf_RING"/>
</dbReference>
<dbReference type="InterPro" id="IPR018957">
    <property type="entry name" value="Znf_C3HC4_RING-type"/>
</dbReference>